<dbReference type="GO" id="GO:0005886">
    <property type="term" value="C:plasma membrane"/>
    <property type="evidence" value="ECO:0007669"/>
    <property type="project" value="InterPro"/>
</dbReference>
<dbReference type="PROSITE" id="PS00978">
    <property type="entry name" value="FAD_G3PDH_2"/>
    <property type="match status" value="1"/>
</dbReference>
<accession>Q1MPD7</accession>
<evidence type="ECO:0000256" key="4">
    <source>
        <dbReference type="ARBA" id="ARBA00022827"/>
    </source>
</evidence>
<dbReference type="KEGG" id="lip:LI1086"/>
<dbReference type="GO" id="GO:0046174">
    <property type="term" value="P:polyol catabolic process"/>
    <property type="evidence" value="ECO:0007669"/>
    <property type="project" value="InterPro"/>
</dbReference>
<keyword evidence="3" id="KW-0285">Flavoprotein</keyword>
<dbReference type="InterPro" id="IPR036188">
    <property type="entry name" value="FAD/NAD-bd_sf"/>
</dbReference>
<proteinExistence type="inferred from homology"/>
<dbReference type="GO" id="GO:0009331">
    <property type="term" value="C:glycerol-3-phosphate dehydrogenase (FAD) complex"/>
    <property type="evidence" value="ECO:0007669"/>
    <property type="project" value="InterPro"/>
</dbReference>
<dbReference type="InterPro" id="IPR000447">
    <property type="entry name" value="G3P_DH_FAD-dep"/>
</dbReference>
<keyword evidence="8" id="KW-1185">Reference proteome</keyword>
<dbReference type="InterPro" id="IPR017752">
    <property type="entry name" value="G3P_DH_GlpA_su"/>
</dbReference>
<evidence type="ECO:0000256" key="5">
    <source>
        <dbReference type="ARBA" id="ARBA00023002"/>
    </source>
</evidence>
<dbReference type="InterPro" id="IPR041854">
    <property type="entry name" value="BFD-like_2Fe2S-bd_dom_sf"/>
</dbReference>
<keyword evidence="5" id="KW-0560">Oxidoreductase</keyword>
<dbReference type="eggNOG" id="COG0578">
    <property type="taxonomic scope" value="Bacteria"/>
</dbReference>
<reference evidence="7 8" key="1">
    <citation type="submission" date="2005-11" db="EMBL/GenBank/DDBJ databases">
        <title>The complete genome sequence of Lawsonia intracellularis: the causative agent of proliferative enteropathy.</title>
        <authorList>
            <person name="Kaur K."/>
            <person name="Zhang Q."/>
            <person name="Beckler D."/>
            <person name="Munir S."/>
            <person name="Li L."/>
            <person name="Kinsley K."/>
            <person name="Herron L."/>
            <person name="Peterson A."/>
            <person name="May B."/>
            <person name="Singh S."/>
            <person name="Gebhart C."/>
            <person name="Kapur V."/>
        </authorList>
    </citation>
    <scope>NUCLEOTIDE SEQUENCE [LARGE SCALE GENOMIC DNA]</scope>
    <source>
        <strain evidence="7 8">PHE/MN1-00</strain>
    </source>
</reference>
<dbReference type="NCBIfam" id="TIGR03377">
    <property type="entry name" value="glycerol3P_GlpA"/>
    <property type="match status" value="1"/>
</dbReference>
<dbReference type="Pfam" id="PF01266">
    <property type="entry name" value="DAO"/>
    <property type="match status" value="1"/>
</dbReference>
<feature type="domain" description="FAD dependent oxidoreductase" evidence="6">
    <location>
        <begin position="13"/>
        <end position="321"/>
    </location>
</feature>
<dbReference type="GO" id="GO:0050660">
    <property type="term" value="F:flavin adenine dinucleotide binding"/>
    <property type="evidence" value="ECO:0007669"/>
    <property type="project" value="InterPro"/>
</dbReference>
<dbReference type="GO" id="GO:0006072">
    <property type="term" value="P:glycerol-3-phosphate metabolic process"/>
    <property type="evidence" value="ECO:0007669"/>
    <property type="project" value="InterPro"/>
</dbReference>
<dbReference type="EMBL" id="AM180252">
    <property type="protein sequence ID" value="CAJ55140.1"/>
    <property type="molecule type" value="Genomic_DNA"/>
</dbReference>
<evidence type="ECO:0000313" key="7">
    <source>
        <dbReference type="EMBL" id="CAJ55140.1"/>
    </source>
</evidence>
<dbReference type="InterPro" id="IPR006076">
    <property type="entry name" value="FAD-dep_OxRdtase"/>
</dbReference>
<dbReference type="GO" id="GO:0010181">
    <property type="term" value="F:FMN binding"/>
    <property type="evidence" value="ECO:0007669"/>
    <property type="project" value="InterPro"/>
</dbReference>
<name>Q1MPD7_LAWIP</name>
<dbReference type="HOGENOM" id="CLU_015740_0_1_7"/>
<dbReference type="SUPFAM" id="SSF51905">
    <property type="entry name" value="FAD/NAD(P)-binding domain"/>
    <property type="match status" value="1"/>
</dbReference>
<dbReference type="Gene3D" id="3.50.50.60">
    <property type="entry name" value="FAD/NAD(P)-binding domain"/>
    <property type="match status" value="3"/>
</dbReference>
<comment type="similarity">
    <text evidence="2">Belongs to the FAD-dependent glycerol-3-phosphate dehydrogenase family.</text>
</comment>
<dbReference type="OrthoDB" id="9766796at2"/>
<keyword evidence="4" id="KW-0274">FAD</keyword>
<comment type="cofactor">
    <cofactor evidence="1">
        <name>FAD</name>
        <dbReference type="ChEBI" id="CHEBI:57692"/>
    </cofactor>
</comment>
<organism evidence="7 8">
    <name type="scientific">Lawsonia intracellularis (strain PHE/MN1-00)</name>
    <dbReference type="NCBI Taxonomy" id="363253"/>
    <lineage>
        <taxon>Bacteria</taxon>
        <taxon>Pseudomonadati</taxon>
        <taxon>Thermodesulfobacteriota</taxon>
        <taxon>Desulfovibrionia</taxon>
        <taxon>Desulfovibrionales</taxon>
        <taxon>Desulfovibrionaceae</taxon>
        <taxon>Lawsonia</taxon>
    </lineage>
</organism>
<evidence type="ECO:0000259" key="6">
    <source>
        <dbReference type="Pfam" id="PF01266"/>
    </source>
</evidence>
<evidence type="ECO:0000256" key="2">
    <source>
        <dbReference type="ARBA" id="ARBA00007330"/>
    </source>
</evidence>
<dbReference type="CDD" id="cd19946">
    <property type="entry name" value="GlpA-like_Fer2_BFD-like"/>
    <property type="match status" value="1"/>
</dbReference>
<gene>
    <name evidence="7" type="primary">glpA</name>
    <name evidence="7" type="ordered locus">LI1086</name>
</gene>
<dbReference type="SUPFAM" id="SSF54373">
    <property type="entry name" value="FAD-linked reductases, C-terminal domain"/>
    <property type="match status" value="1"/>
</dbReference>
<dbReference type="NCBIfam" id="NF008313">
    <property type="entry name" value="PRK11101.1"/>
    <property type="match status" value="1"/>
</dbReference>
<dbReference type="STRING" id="363253.LI1086"/>
<dbReference type="PRINTS" id="PR01001">
    <property type="entry name" value="FADG3PDH"/>
</dbReference>
<dbReference type="PANTHER" id="PTHR11985:SF15">
    <property type="entry name" value="GLYCEROL-3-PHOSPHATE DEHYDROGENASE, MITOCHONDRIAL"/>
    <property type="match status" value="1"/>
</dbReference>
<dbReference type="PANTHER" id="PTHR11985">
    <property type="entry name" value="GLYCEROL-3-PHOSPHATE DEHYDROGENASE"/>
    <property type="match status" value="1"/>
</dbReference>
<dbReference type="AlphaFoldDB" id="Q1MPD7"/>
<dbReference type="Proteomes" id="UP000002430">
    <property type="component" value="Chromosome"/>
</dbReference>
<dbReference type="GO" id="GO:0004368">
    <property type="term" value="F:glycerol-3-phosphate dehydrogenase (quinone) activity"/>
    <property type="evidence" value="ECO:0007669"/>
    <property type="project" value="InterPro"/>
</dbReference>
<evidence type="ECO:0000313" key="8">
    <source>
        <dbReference type="Proteomes" id="UP000002430"/>
    </source>
</evidence>
<sequence length="542" mass="60507">MKALSFYKNQHWDVIVIGGGATGVGTLRDLSMRGLKTLLLEQQDLAYGTTSRFHGLLHSGARYVMKDQGVATDCAKENIILSKICKPCIENIGGLFIRTNEDDPEFEKNWVTACNNCKIKTTPISITDALKEAPTLSKHILSAYKVPDASIDGFKLVWHNVISAQKYGGEFRTYTKVTSITNSNGVVTGVTIEDFWTKEITHLTCNFVINAAGSWCGDVAAKAGIELHLTPNKGALIVFNHRLSKKIINRLHPPSDGDIFVPHESTTILGTTSKNTNRPDDIIPEQSDILELLNIGSVLFPKIHQYRILRSFAGTRPLYSMYKSPKELYASRSFRIIDHKNEGLSGMASICGGKVTTYRLMAEQISNVVCNYFNNNVPCNTAKEPLITEVDPTLHKKIKYFPIQGFEPALSRLGNSINEVSTAIKNNLLKKDLICECEMVTFAEVEYIASQPSSYLLGDISRRTRMGMGTCQGTFCALRAIGNFLQFNLLSSKEPITDLLQTFQQKKWVGIYPSLWGESLREVELFRQIYSATLNIEQENHE</sequence>
<protein>
    <submittedName>
        <fullName evidence="7">Anaerobic glycerol-3-phosphate dehydrogenase subunit A</fullName>
    </submittedName>
</protein>
<dbReference type="Gene3D" id="1.10.10.1100">
    <property type="entry name" value="BFD-like [2Fe-2S]-binding domain"/>
    <property type="match status" value="1"/>
</dbReference>
<evidence type="ECO:0000256" key="3">
    <source>
        <dbReference type="ARBA" id="ARBA00022630"/>
    </source>
</evidence>
<evidence type="ECO:0000256" key="1">
    <source>
        <dbReference type="ARBA" id="ARBA00001974"/>
    </source>
</evidence>